<evidence type="ECO:0000256" key="3">
    <source>
        <dbReference type="ARBA" id="ARBA00023163"/>
    </source>
</evidence>
<proteinExistence type="predicted"/>
<dbReference type="OrthoDB" id="3510266at2"/>
<feature type="domain" description="HTH lacI-type" evidence="4">
    <location>
        <begin position="4"/>
        <end position="58"/>
    </location>
</feature>
<dbReference type="KEGG" id="aser:Asera_27210"/>
<dbReference type="CDD" id="cd01392">
    <property type="entry name" value="HTH_LacI"/>
    <property type="match status" value="1"/>
</dbReference>
<dbReference type="RefSeq" id="WP_030449564.1">
    <property type="nucleotide sequence ID" value="NZ_AP023354.1"/>
</dbReference>
<keyword evidence="3" id="KW-0804">Transcription</keyword>
<dbReference type="GO" id="GO:0003700">
    <property type="term" value="F:DNA-binding transcription factor activity"/>
    <property type="evidence" value="ECO:0007669"/>
    <property type="project" value="TreeGrafter"/>
</dbReference>
<keyword evidence="1" id="KW-0805">Transcription regulation</keyword>
<dbReference type="PANTHER" id="PTHR30146:SF153">
    <property type="entry name" value="LACTOSE OPERON REPRESSOR"/>
    <property type="match status" value="1"/>
</dbReference>
<accession>A0A810KZK4</accession>
<dbReference type="InterPro" id="IPR010982">
    <property type="entry name" value="Lambda_DNA-bd_dom_sf"/>
</dbReference>
<keyword evidence="6" id="KW-1185">Reference proteome</keyword>
<dbReference type="EMBL" id="AP023354">
    <property type="protein sequence ID" value="BCJ28613.1"/>
    <property type="molecule type" value="Genomic_DNA"/>
</dbReference>
<dbReference type="PANTHER" id="PTHR30146">
    <property type="entry name" value="LACI-RELATED TRANSCRIPTIONAL REPRESSOR"/>
    <property type="match status" value="1"/>
</dbReference>
<dbReference type="Pfam" id="PF13377">
    <property type="entry name" value="Peripla_BP_3"/>
    <property type="match status" value="1"/>
</dbReference>
<protein>
    <submittedName>
        <fullName evidence="5">LacI family transcriptional regulator</fullName>
    </submittedName>
</protein>
<dbReference type="SUPFAM" id="SSF47413">
    <property type="entry name" value="lambda repressor-like DNA-binding domains"/>
    <property type="match status" value="1"/>
</dbReference>
<gene>
    <name evidence="5" type="primary">lacI_2</name>
    <name evidence="5" type="ORF">Asera_27210</name>
</gene>
<dbReference type="CDD" id="cd06267">
    <property type="entry name" value="PBP1_LacI_sugar_binding-like"/>
    <property type="match status" value="1"/>
</dbReference>
<dbReference type="InterPro" id="IPR046335">
    <property type="entry name" value="LacI/GalR-like_sensor"/>
</dbReference>
<organism evidence="5 6">
    <name type="scientific">Actinocatenispora sera</name>
    <dbReference type="NCBI Taxonomy" id="390989"/>
    <lineage>
        <taxon>Bacteria</taxon>
        <taxon>Bacillati</taxon>
        <taxon>Actinomycetota</taxon>
        <taxon>Actinomycetes</taxon>
        <taxon>Micromonosporales</taxon>
        <taxon>Micromonosporaceae</taxon>
        <taxon>Actinocatenispora</taxon>
    </lineage>
</organism>
<dbReference type="Proteomes" id="UP000680750">
    <property type="component" value="Chromosome"/>
</dbReference>
<dbReference type="GO" id="GO:0000976">
    <property type="term" value="F:transcription cis-regulatory region binding"/>
    <property type="evidence" value="ECO:0007669"/>
    <property type="project" value="TreeGrafter"/>
</dbReference>
<dbReference type="PROSITE" id="PS50932">
    <property type="entry name" value="HTH_LACI_2"/>
    <property type="match status" value="1"/>
</dbReference>
<dbReference type="Gene3D" id="3.40.50.2300">
    <property type="match status" value="2"/>
</dbReference>
<dbReference type="AlphaFoldDB" id="A0A810KZK4"/>
<evidence type="ECO:0000256" key="1">
    <source>
        <dbReference type="ARBA" id="ARBA00023015"/>
    </source>
</evidence>
<sequence length="345" mass="37010">MARVTIAQVAAAAGVSKATASRALNDHPDVGAGAVERVRAAARSLGFVPSASAVRLARGSQRTVGLLVSSLAWPWMLQVLGGVAAEAEARDFTLVLHTLSRGERSLTSFLHQVEGNAIDGIVAIEPPGGLTELTELHQRRGFPIVMIDDRVRRPRFPSVATTNERGGYDVARHLAETGARRIGVITGPPQYTFCAERDRGWRRALTEHGIELRDDLVLRTDMSDRQSYDAAGELLAREPRLDAVLAVGDVVALAVLRRLRETGVRVPDDIAVVGFDDIPAAALAVPPLTTVRQPMYAMGQAAVRLLIDLIGGAALPDEPLITPTQLIVRESSARRGTRESVLAVE</sequence>
<evidence type="ECO:0000313" key="5">
    <source>
        <dbReference type="EMBL" id="BCJ28613.1"/>
    </source>
</evidence>
<name>A0A810KZK4_9ACTN</name>
<dbReference type="Pfam" id="PF00356">
    <property type="entry name" value="LacI"/>
    <property type="match status" value="1"/>
</dbReference>
<dbReference type="SUPFAM" id="SSF53822">
    <property type="entry name" value="Periplasmic binding protein-like I"/>
    <property type="match status" value="1"/>
</dbReference>
<evidence type="ECO:0000256" key="2">
    <source>
        <dbReference type="ARBA" id="ARBA00023125"/>
    </source>
</evidence>
<evidence type="ECO:0000259" key="4">
    <source>
        <dbReference type="PROSITE" id="PS50932"/>
    </source>
</evidence>
<dbReference type="SMART" id="SM00354">
    <property type="entry name" value="HTH_LACI"/>
    <property type="match status" value="1"/>
</dbReference>
<reference evidence="5" key="1">
    <citation type="submission" date="2020-08" db="EMBL/GenBank/DDBJ databases">
        <title>Whole genome shotgun sequence of Actinocatenispora sera NBRC 101916.</title>
        <authorList>
            <person name="Komaki H."/>
            <person name="Tamura T."/>
        </authorList>
    </citation>
    <scope>NUCLEOTIDE SEQUENCE</scope>
    <source>
        <strain evidence="5">NBRC 101916</strain>
    </source>
</reference>
<evidence type="ECO:0000313" key="6">
    <source>
        <dbReference type="Proteomes" id="UP000680750"/>
    </source>
</evidence>
<dbReference type="InterPro" id="IPR028082">
    <property type="entry name" value="Peripla_BP_I"/>
</dbReference>
<dbReference type="InterPro" id="IPR000843">
    <property type="entry name" value="HTH_LacI"/>
</dbReference>
<keyword evidence="2" id="KW-0238">DNA-binding</keyword>
<dbReference type="Gene3D" id="1.10.260.40">
    <property type="entry name" value="lambda repressor-like DNA-binding domains"/>
    <property type="match status" value="1"/>
</dbReference>